<dbReference type="EMBL" id="GBXM01094860">
    <property type="protein sequence ID" value="JAH13717.1"/>
    <property type="molecule type" value="Transcribed_RNA"/>
</dbReference>
<dbReference type="AlphaFoldDB" id="A0A0E9QB02"/>
<organism evidence="1">
    <name type="scientific">Anguilla anguilla</name>
    <name type="common">European freshwater eel</name>
    <name type="synonym">Muraena anguilla</name>
    <dbReference type="NCBI Taxonomy" id="7936"/>
    <lineage>
        <taxon>Eukaryota</taxon>
        <taxon>Metazoa</taxon>
        <taxon>Chordata</taxon>
        <taxon>Craniata</taxon>
        <taxon>Vertebrata</taxon>
        <taxon>Euteleostomi</taxon>
        <taxon>Actinopterygii</taxon>
        <taxon>Neopterygii</taxon>
        <taxon>Teleostei</taxon>
        <taxon>Anguilliformes</taxon>
        <taxon>Anguillidae</taxon>
        <taxon>Anguilla</taxon>
    </lineage>
</organism>
<protein>
    <submittedName>
        <fullName evidence="1">Uncharacterized protein</fullName>
    </submittedName>
</protein>
<reference evidence="1" key="2">
    <citation type="journal article" date="2015" name="Fish Shellfish Immunol.">
        <title>Early steps in the European eel (Anguilla anguilla)-Vibrio vulnificus interaction in the gills: Role of the RtxA13 toxin.</title>
        <authorList>
            <person name="Callol A."/>
            <person name="Pajuelo D."/>
            <person name="Ebbesson L."/>
            <person name="Teles M."/>
            <person name="MacKenzie S."/>
            <person name="Amaro C."/>
        </authorList>
    </citation>
    <scope>NUCLEOTIDE SEQUENCE</scope>
</reference>
<sequence length="36" mass="3890">MFSNALITHLKIITPLNLTGCTNCSGVNFNQTLPVI</sequence>
<proteinExistence type="predicted"/>
<name>A0A0E9QB02_ANGAN</name>
<reference evidence="1" key="1">
    <citation type="submission" date="2014-11" db="EMBL/GenBank/DDBJ databases">
        <authorList>
            <person name="Amaro Gonzalez C."/>
        </authorList>
    </citation>
    <scope>NUCLEOTIDE SEQUENCE</scope>
</reference>
<accession>A0A0E9QB02</accession>
<evidence type="ECO:0000313" key="1">
    <source>
        <dbReference type="EMBL" id="JAH13717.1"/>
    </source>
</evidence>